<dbReference type="SUPFAM" id="SSF50969">
    <property type="entry name" value="YVTN repeat-like/Quinoprotein amine dehydrogenase"/>
    <property type="match status" value="1"/>
</dbReference>
<gene>
    <name evidence="1" type="ORF">BOW52_05405</name>
</gene>
<evidence type="ECO:0000313" key="1">
    <source>
        <dbReference type="EMBL" id="OOZ40787.1"/>
    </source>
</evidence>
<comment type="caution">
    <text evidence="1">The sequence shown here is derived from an EMBL/GenBank/DDBJ whole genome shotgun (WGS) entry which is preliminary data.</text>
</comment>
<dbReference type="PANTHER" id="PTHR31270">
    <property type="entry name" value="GLUTAMINYL-PEPTIDE CYCLOTRANSFERASE"/>
    <property type="match status" value="1"/>
</dbReference>
<reference evidence="1 2" key="1">
    <citation type="submission" date="2016-11" db="EMBL/GenBank/DDBJ databases">
        <title>Mixed transmission modes and dynamic genome evolution in an obligate animal-bacterial symbiosis.</title>
        <authorList>
            <person name="Russell S.L."/>
            <person name="Corbett-Detig R.B."/>
            <person name="Cavanaugh C.M."/>
        </authorList>
    </citation>
    <scope>NUCLEOTIDE SEQUENCE [LARGE SCALE GENOMIC DNA]</scope>
    <source>
        <strain evidence="1">Sp-SM6</strain>
    </source>
</reference>
<dbReference type="GO" id="GO:0016603">
    <property type="term" value="F:glutaminyl-peptide cyclotransferase activity"/>
    <property type="evidence" value="ECO:0007669"/>
    <property type="project" value="InterPro"/>
</dbReference>
<dbReference type="PANTHER" id="PTHR31270:SF1">
    <property type="entry name" value="GLUTAMINYL-PEPTIDE CYCLOTRANSFERASE"/>
    <property type="match status" value="1"/>
</dbReference>
<dbReference type="InterPro" id="IPR011044">
    <property type="entry name" value="Quino_amine_DH_bsu"/>
</dbReference>
<dbReference type="OrthoDB" id="9783700at2"/>
<evidence type="ECO:0000313" key="2">
    <source>
        <dbReference type="Proteomes" id="UP000190198"/>
    </source>
</evidence>
<dbReference type="EMBL" id="MPRK01000077">
    <property type="protein sequence ID" value="OOZ40787.1"/>
    <property type="molecule type" value="Genomic_DNA"/>
</dbReference>
<dbReference type="Pfam" id="PF05096">
    <property type="entry name" value="Glu_cyclase_2"/>
    <property type="match status" value="1"/>
</dbReference>
<dbReference type="AlphaFoldDB" id="A0A1T2L6Q5"/>
<proteinExistence type="predicted"/>
<dbReference type="Proteomes" id="UP000190198">
    <property type="component" value="Unassembled WGS sequence"/>
</dbReference>
<protein>
    <recommendedName>
        <fullName evidence="3">Glutamine cyclotransferase</fullName>
    </recommendedName>
</protein>
<organism evidence="1 2">
    <name type="scientific">Solemya elarraichensis gill symbiont</name>
    <dbReference type="NCBI Taxonomy" id="1918949"/>
    <lineage>
        <taxon>Bacteria</taxon>
        <taxon>Pseudomonadati</taxon>
        <taxon>Pseudomonadota</taxon>
        <taxon>Gammaproteobacteria</taxon>
        <taxon>sulfur-oxidizing symbionts</taxon>
    </lineage>
</organism>
<name>A0A1T2L6Q5_9GAMM</name>
<accession>A0A1T2L6Q5</accession>
<dbReference type="InterPro" id="IPR007788">
    <property type="entry name" value="QCT"/>
</dbReference>
<evidence type="ECO:0008006" key="3">
    <source>
        <dbReference type="Google" id="ProtNLM"/>
    </source>
</evidence>
<sequence length="260" mass="29220">MLTQINKPIATRVTLLLLLLMMGGDAWSVEQLGIEIVKQHPHPGRPFTQGFLFDKGLVESSGGYGKSYIQRYQPGAFAAKQRVAVNADYFAEGMAKHGASYYLLTWKSRVMLQLDPESMEETGRTLYSGEGWGLASDGRQLLMSNGSSRIRFFDPFGVVPERSINVSQDGKPVNRLNELEWIEDKIFANIWLTDRAVIIDPQSGEVTATIDLSLLRKDLHKPDKVDVINGFAWDAESKRLFVTGKNWPLVFEIRLTQSPD</sequence>
<keyword evidence="2" id="KW-1185">Reference proteome</keyword>